<dbReference type="EMBL" id="JANPWB010000006">
    <property type="protein sequence ID" value="KAJ1177948.1"/>
    <property type="molecule type" value="Genomic_DNA"/>
</dbReference>
<organism evidence="2 3">
    <name type="scientific">Pleurodeles waltl</name>
    <name type="common">Iberian ribbed newt</name>
    <dbReference type="NCBI Taxonomy" id="8319"/>
    <lineage>
        <taxon>Eukaryota</taxon>
        <taxon>Metazoa</taxon>
        <taxon>Chordata</taxon>
        <taxon>Craniata</taxon>
        <taxon>Vertebrata</taxon>
        <taxon>Euteleostomi</taxon>
        <taxon>Amphibia</taxon>
        <taxon>Batrachia</taxon>
        <taxon>Caudata</taxon>
        <taxon>Salamandroidea</taxon>
        <taxon>Salamandridae</taxon>
        <taxon>Pleurodelinae</taxon>
        <taxon>Pleurodeles</taxon>
    </lineage>
</organism>
<feature type="compositionally biased region" description="Pro residues" evidence="1">
    <location>
        <begin position="167"/>
        <end position="177"/>
    </location>
</feature>
<evidence type="ECO:0000313" key="2">
    <source>
        <dbReference type="EMBL" id="KAJ1177948.1"/>
    </source>
</evidence>
<feature type="region of interest" description="Disordered" evidence="1">
    <location>
        <begin position="27"/>
        <end position="57"/>
    </location>
</feature>
<evidence type="ECO:0000313" key="3">
    <source>
        <dbReference type="Proteomes" id="UP001066276"/>
    </source>
</evidence>
<gene>
    <name evidence="2" type="ORF">NDU88_003199</name>
</gene>
<comment type="caution">
    <text evidence="2">The sequence shown here is derived from an EMBL/GenBank/DDBJ whole genome shotgun (WGS) entry which is preliminary data.</text>
</comment>
<proteinExistence type="predicted"/>
<keyword evidence="3" id="KW-1185">Reference proteome</keyword>
<accession>A0AAV7TMW8</accession>
<dbReference type="AlphaFoldDB" id="A0AAV7TMW8"/>
<name>A0AAV7TMW8_PLEWA</name>
<feature type="region of interest" description="Disordered" evidence="1">
    <location>
        <begin position="156"/>
        <end position="178"/>
    </location>
</feature>
<evidence type="ECO:0000256" key="1">
    <source>
        <dbReference type="SAM" id="MobiDB-lite"/>
    </source>
</evidence>
<protein>
    <submittedName>
        <fullName evidence="2">Uncharacterized protein</fullName>
    </submittedName>
</protein>
<feature type="compositionally biased region" description="Low complexity" evidence="1">
    <location>
        <begin position="280"/>
        <end position="294"/>
    </location>
</feature>
<sequence length="334" mass="35103">MRARFSSFRGLRLLLPGGGTASSAIYRGAPRSPGTPQFRGGALPQVPLSTRRSPGDRHCHSTAWADGVARLSSHPGGPLLRSGFIPLFNAASWARAWYTVVRLGLTRPPVLLSRPLLQFQFERLSHRGAPVCPPRPRGLPIPPLDLRQRGLQFRPTARGAHARPPRPRPPGSQPAPLPASLVYVRGLGPAQHGPTPPLFHPAPGILLNAAARSDFGHHCAHSGATALPRASGQQGRPPLLPSLGVHLYVLISGLQRAEPLQLPLSPGGCRLRSASLLGSPAPAAGQAAGPGVRRPGPDPCNRAQTGLRGSPAGPLGSPPQFQHRLPGGRLAIFG</sequence>
<dbReference type="Proteomes" id="UP001066276">
    <property type="component" value="Chromosome 3_2"/>
</dbReference>
<feature type="region of interest" description="Disordered" evidence="1">
    <location>
        <begin position="280"/>
        <end position="321"/>
    </location>
</feature>
<reference evidence="2" key="1">
    <citation type="journal article" date="2022" name="bioRxiv">
        <title>Sequencing and chromosome-scale assembly of the giantPleurodeles waltlgenome.</title>
        <authorList>
            <person name="Brown T."/>
            <person name="Elewa A."/>
            <person name="Iarovenko S."/>
            <person name="Subramanian E."/>
            <person name="Araus A.J."/>
            <person name="Petzold A."/>
            <person name="Susuki M."/>
            <person name="Suzuki K.-i.T."/>
            <person name="Hayashi T."/>
            <person name="Toyoda A."/>
            <person name="Oliveira C."/>
            <person name="Osipova E."/>
            <person name="Leigh N.D."/>
            <person name="Simon A."/>
            <person name="Yun M.H."/>
        </authorList>
    </citation>
    <scope>NUCLEOTIDE SEQUENCE</scope>
    <source>
        <strain evidence="2">20211129_DDA</strain>
        <tissue evidence="2">Liver</tissue>
    </source>
</reference>